<gene>
    <name evidence="2" type="ORF">VC83_00760</name>
</gene>
<dbReference type="AlphaFoldDB" id="A0A177AKT9"/>
<evidence type="ECO:0008006" key="3">
    <source>
        <dbReference type="Google" id="ProtNLM"/>
    </source>
</evidence>
<feature type="region of interest" description="Disordered" evidence="1">
    <location>
        <begin position="760"/>
        <end position="834"/>
    </location>
</feature>
<accession>A0A177AKT9</accession>
<feature type="compositionally biased region" description="Low complexity" evidence="1">
    <location>
        <begin position="621"/>
        <end position="635"/>
    </location>
</feature>
<dbReference type="GO" id="GO:0005096">
    <property type="term" value="F:GTPase activator activity"/>
    <property type="evidence" value="ECO:0007669"/>
    <property type="project" value="InterPro"/>
</dbReference>
<reference evidence="2" key="1">
    <citation type="submission" date="2016-03" db="EMBL/GenBank/DDBJ databases">
        <title>Updated assembly of Pseudogymnoascus destructans, the fungus causing white-nose syndrome of bats.</title>
        <authorList>
            <person name="Palmer J.M."/>
            <person name="Drees K.P."/>
            <person name="Foster J.T."/>
            <person name="Lindner D.L."/>
        </authorList>
    </citation>
    <scope>NUCLEOTIDE SEQUENCE [LARGE SCALE GENOMIC DNA]</scope>
    <source>
        <strain evidence="2">20631-21</strain>
    </source>
</reference>
<dbReference type="GO" id="GO:0031578">
    <property type="term" value="P:mitotic spindle orientation checkpoint signaling"/>
    <property type="evidence" value="ECO:0007669"/>
    <property type="project" value="TreeGrafter"/>
</dbReference>
<feature type="compositionally biased region" description="Polar residues" evidence="1">
    <location>
        <begin position="766"/>
        <end position="805"/>
    </location>
</feature>
<feature type="compositionally biased region" description="Polar residues" evidence="1">
    <location>
        <begin position="824"/>
        <end position="834"/>
    </location>
</feature>
<feature type="region of interest" description="Disordered" evidence="1">
    <location>
        <begin position="410"/>
        <end position="688"/>
    </location>
</feature>
<feature type="region of interest" description="Disordered" evidence="1">
    <location>
        <begin position="156"/>
        <end position="175"/>
    </location>
</feature>
<dbReference type="Proteomes" id="UP000077154">
    <property type="component" value="Unassembled WGS sequence"/>
</dbReference>
<dbReference type="PANTHER" id="PTHR35140">
    <property type="entry name" value="MITOTIC CHECK POINT PROTEIN BFA1"/>
    <property type="match status" value="1"/>
</dbReference>
<dbReference type="GO" id="GO:0044732">
    <property type="term" value="C:mitotic spindle pole body"/>
    <property type="evidence" value="ECO:0007669"/>
    <property type="project" value="TreeGrafter"/>
</dbReference>
<feature type="compositionally biased region" description="Basic and acidic residues" evidence="1">
    <location>
        <begin position="46"/>
        <end position="80"/>
    </location>
</feature>
<dbReference type="VEuPathDB" id="FungiDB:GMDG_03480"/>
<dbReference type="OrthoDB" id="19159at2759"/>
<dbReference type="PANTHER" id="PTHR35140:SF1">
    <property type="entry name" value="MITOTIC CHECK POINT PROTEIN BFA1"/>
    <property type="match status" value="1"/>
</dbReference>
<evidence type="ECO:0000313" key="2">
    <source>
        <dbReference type="EMBL" id="OAF62676.1"/>
    </source>
</evidence>
<feature type="compositionally biased region" description="Basic and acidic residues" evidence="1">
    <location>
        <begin position="346"/>
        <end position="361"/>
    </location>
</feature>
<feature type="compositionally biased region" description="Low complexity" evidence="1">
    <location>
        <begin position="308"/>
        <end position="322"/>
    </location>
</feature>
<feature type="region of interest" description="Disordered" evidence="1">
    <location>
        <begin position="913"/>
        <end position="936"/>
    </location>
</feature>
<name>A0A177AKT9_9PEZI</name>
<organism evidence="2">
    <name type="scientific">Pseudogymnoascus destructans</name>
    <dbReference type="NCBI Taxonomy" id="655981"/>
    <lineage>
        <taxon>Eukaryota</taxon>
        <taxon>Fungi</taxon>
        <taxon>Dikarya</taxon>
        <taxon>Ascomycota</taxon>
        <taxon>Pezizomycotina</taxon>
        <taxon>Leotiomycetes</taxon>
        <taxon>Thelebolales</taxon>
        <taxon>Thelebolaceae</taxon>
        <taxon>Pseudogymnoascus</taxon>
    </lineage>
</organism>
<dbReference type="InterPro" id="IPR034586">
    <property type="entry name" value="Bfa1/Byr4"/>
</dbReference>
<evidence type="ECO:0000256" key="1">
    <source>
        <dbReference type="SAM" id="MobiDB-lite"/>
    </source>
</evidence>
<dbReference type="eggNOG" id="ENOG502QX1K">
    <property type="taxonomic scope" value="Eukaryota"/>
</dbReference>
<dbReference type="GO" id="GO:1990334">
    <property type="term" value="C:Bfa1-Bub2 complex"/>
    <property type="evidence" value="ECO:0007669"/>
    <property type="project" value="InterPro"/>
</dbReference>
<proteinExistence type="predicted"/>
<feature type="region of interest" description="Disordered" evidence="1">
    <location>
        <begin position="723"/>
        <end position="742"/>
    </location>
</feature>
<sequence length="1043" mass="115411">MLQLKHRQVVEGVVENWDDDDLDIGGDDFAFPSRTVSIATSAGLSHHRESNSSHLSIRSDFDSNHGDEERQVQVPGDDERSRHDAIAAATRAGIPLPQNVPASALMGGTIKRLGGKKVKKVIQQDDWDDDLELPSIGGKGFQIKKYDPSEFPDALRQVSGAGGSQSGSARNEFSSPEFSKFDEFDKYATIKPKTNSGHLNLDQFRDGDDDYDFFGGGGGTIKVTKKRLVKPVTVVVPPTPVKPGSKDDDDFESDFQLPSDGKPLRLSVGKDIPKTPASSQDEFDEWGEGSLGTRFGGTRRSDGRRSNRSSSASALSPSVSSSITIESEDEGLDGLVLPTGPFNFEDILKKRQETQSPEHQEAQTPGTKPESTRPAAACLSSKDDFLFGLEIGDGDVFNSGRLTHNRNVKVKTSRPMSPQRPKTAVSLKFTDKPSPPVASSRLPRPLGHERHASNLDPVSESGGPMSAQVKRTHSRLGHSSQSSVSSIPIPATPTVQSMPPLTPRRRDLAQKPSLNALRNEPTTTNAQLLKLKRSMPIIRHTNSPAKPVVHRYDRPSSRTDSNSRPNSIIRPKTPVDQERSGADSSMSHARRNPVPFLPAGNSTAQSHHVTIKTSRHFRQNDSTSSITSDYRSSSRAMSRTTIRSPSPNRARLRNPEALAREAASKRQVTKPHKQRHFGDGRELDGFDDLPTSQTIEQKYIKQPIGRGPPKALMRNKVYQNTIPDRSVSTTPLPGPYSPARYENNRYENLPRFARDTNASRMAREQVLSQRAPSSQGGPLSTLTNQWKAQISAKSNLQATRPPQSLRTKKSKPAQQRPHLIKPLSDTSQTTKSIKGMTYNPTTYLWEGNENDLFPFDAPIDSPTPSTIPPHFFREKESSTPRPALITNINASQGVQVVGGMVFDPQRMCWLKVPHQQRGKSRSRNASEGGDTMDGFDALDDEEEDVFKDVPDLEDKPSASSPDKDAHESGVGRSRKSGGTDSGGLKDDWLVGEEFDVGPEFVRRQREEEERWKRKVEKWIGKDREVVDRESNWRWRIRDVVNQL</sequence>
<dbReference type="RefSeq" id="XP_024327948.1">
    <property type="nucleotide sequence ID" value="XM_024464447.1"/>
</dbReference>
<dbReference type="GeneID" id="36283853"/>
<feature type="region of interest" description="Disordered" evidence="1">
    <location>
        <begin position="232"/>
        <end position="376"/>
    </location>
</feature>
<feature type="compositionally biased region" description="Polar residues" evidence="1">
    <location>
        <begin position="636"/>
        <end position="647"/>
    </location>
</feature>
<feature type="region of interest" description="Disordered" evidence="1">
    <location>
        <begin position="42"/>
        <end position="80"/>
    </location>
</feature>
<dbReference type="EMBL" id="KV441387">
    <property type="protein sequence ID" value="OAF62676.1"/>
    <property type="molecule type" value="Genomic_DNA"/>
</dbReference>
<protein>
    <recommendedName>
        <fullName evidence="3">Cytokinesis inhibitor byr4</fullName>
    </recommendedName>
</protein>
<feature type="region of interest" description="Disordered" evidence="1">
    <location>
        <begin position="948"/>
        <end position="988"/>
    </location>
</feature>
<feature type="compositionally biased region" description="Basic and acidic residues" evidence="1">
    <location>
        <begin position="948"/>
        <end position="969"/>
    </location>
</feature>